<gene>
    <name evidence="2" type="ORF">DPX39_040061800</name>
</gene>
<dbReference type="Proteomes" id="UP000266743">
    <property type="component" value="Chromosome 4"/>
</dbReference>
<sequence>MPFSLFKPPSFITSRTFSLVSFKFYIDMHAYHFQHYRLIRRHPVARPHTPLAVWGPSATRATAARMASTAPALSLLSWSVDAAGQTHHRCKRRLTLAERIPLLQRTISEAAPDIVALQDSSLEVAEALCSPQSSSTVEGDHIGPGRSALLEGTETEQLPLNKGRGECRYQCIGSTRNGRCGHIQLFRRIDSLWDGRLLPTSPCLTAEFVSNASGSDGGLRFVLSNVDLTYRGKSLGLGGRPLAPLEVSSGGSPFTLQVGKDEATPGRQPQLQRVRGRLDPHREIALEFISKVAKPDILLGNFFMSQSETMPGYEDAWVLAGAPAEHERTANTFAHHKHDAQTNFFYFVSDDALKTVPEGSSSTRLPPPTSIAGAPADTGIEPPANDCRLSIENTDCIDGKHKSMVSWPDTETVGEASGCVTPQIAGRFQRCFFRSLPSKHHKREHPLVRRYGRRQLLVLKPFTDARLTENEARRLGSDPEKLVRCSASDTYPILVLLS</sequence>
<proteinExistence type="predicted"/>
<dbReference type="AlphaFoldDB" id="A0A3L6LEB2"/>
<dbReference type="EMBL" id="QSBY01000004">
    <property type="protein sequence ID" value="RHW72780.1"/>
    <property type="molecule type" value="Genomic_DNA"/>
</dbReference>
<organism evidence="2 3">
    <name type="scientific">Trypanosoma brucei equiperdum</name>
    <dbReference type="NCBI Taxonomy" id="630700"/>
    <lineage>
        <taxon>Eukaryota</taxon>
        <taxon>Discoba</taxon>
        <taxon>Euglenozoa</taxon>
        <taxon>Kinetoplastea</taxon>
        <taxon>Metakinetoplastina</taxon>
        <taxon>Trypanosomatida</taxon>
        <taxon>Trypanosomatidae</taxon>
        <taxon>Trypanosoma</taxon>
    </lineage>
</organism>
<feature type="region of interest" description="Disordered" evidence="1">
    <location>
        <begin position="358"/>
        <end position="382"/>
    </location>
</feature>
<evidence type="ECO:0000256" key="1">
    <source>
        <dbReference type="SAM" id="MobiDB-lite"/>
    </source>
</evidence>
<evidence type="ECO:0000313" key="3">
    <source>
        <dbReference type="Proteomes" id="UP000266743"/>
    </source>
</evidence>
<comment type="caution">
    <text evidence="2">The sequence shown here is derived from an EMBL/GenBank/DDBJ whole genome shotgun (WGS) entry which is preliminary data.</text>
</comment>
<accession>A0A3L6LEB2</accession>
<protein>
    <recommendedName>
        <fullName evidence="4">Endonuclease/Exonuclease/phosphatase family</fullName>
    </recommendedName>
</protein>
<reference evidence="2 3" key="1">
    <citation type="submission" date="2018-09" db="EMBL/GenBank/DDBJ databases">
        <title>whole genome sequence of T. equiperdum IVM-t1 strain.</title>
        <authorList>
            <person name="Suganuma K."/>
        </authorList>
    </citation>
    <scope>NUCLEOTIDE SEQUENCE [LARGE SCALE GENOMIC DNA]</scope>
    <source>
        <strain evidence="2 3">IVM-t1</strain>
    </source>
</reference>
<evidence type="ECO:0000313" key="2">
    <source>
        <dbReference type="EMBL" id="RHW72780.1"/>
    </source>
</evidence>
<evidence type="ECO:0008006" key="4">
    <source>
        <dbReference type="Google" id="ProtNLM"/>
    </source>
</evidence>
<name>A0A3L6LEB2_9TRYP</name>